<feature type="region of interest" description="Disordered" evidence="1">
    <location>
        <begin position="949"/>
        <end position="984"/>
    </location>
</feature>
<name>A0A8J2PUJ4_9HEXA</name>
<dbReference type="GO" id="GO:0051898">
    <property type="term" value="P:negative regulation of phosphatidylinositol 3-kinase/protein kinase B signal transduction"/>
    <property type="evidence" value="ECO:0007669"/>
    <property type="project" value="TreeGrafter"/>
</dbReference>
<dbReference type="InterPro" id="IPR018515">
    <property type="entry name" value="Tuberin-type_domain"/>
</dbReference>
<evidence type="ECO:0000313" key="4">
    <source>
        <dbReference type="Proteomes" id="UP000708208"/>
    </source>
</evidence>
<dbReference type="GO" id="GO:0046627">
    <property type="term" value="P:negative regulation of insulin receptor signaling pathway"/>
    <property type="evidence" value="ECO:0007669"/>
    <property type="project" value="TreeGrafter"/>
</dbReference>
<dbReference type="InterPro" id="IPR000331">
    <property type="entry name" value="Rap/Ran_GAP_dom"/>
</dbReference>
<feature type="compositionally biased region" description="Polar residues" evidence="1">
    <location>
        <begin position="1264"/>
        <end position="1276"/>
    </location>
</feature>
<dbReference type="OrthoDB" id="5797019at2759"/>
<feature type="region of interest" description="Disordered" evidence="1">
    <location>
        <begin position="1485"/>
        <end position="1511"/>
    </location>
</feature>
<dbReference type="FunFam" id="3.40.50.11210:FF:000007">
    <property type="entry name" value="Tuberous sclerosis 2"/>
    <property type="match status" value="1"/>
</dbReference>
<feature type="region of interest" description="Disordered" evidence="1">
    <location>
        <begin position="1318"/>
        <end position="1366"/>
    </location>
</feature>
<feature type="compositionally biased region" description="Polar residues" evidence="1">
    <location>
        <begin position="1780"/>
        <end position="1799"/>
    </location>
</feature>
<organism evidence="3 4">
    <name type="scientific">Allacma fusca</name>
    <dbReference type="NCBI Taxonomy" id="39272"/>
    <lineage>
        <taxon>Eukaryota</taxon>
        <taxon>Metazoa</taxon>
        <taxon>Ecdysozoa</taxon>
        <taxon>Arthropoda</taxon>
        <taxon>Hexapoda</taxon>
        <taxon>Collembola</taxon>
        <taxon>Symphypleona</taxon>
        <taxon>Sminthuridae</taxon>
        <taxon>Allacma</taxon>
    </lineage>
</organism>
<dbReference type="GO" id="GO:0005096">
    <property type="term" value="F:GTPase activator activity"/>
    <property type="evidence" value="ECO:0007669"/>
    <property type="project" value="InterPro"/>
</dbReference>
<evidence type="ECO:0000259" key="2">
    <source>
        <dbReference type="PROSITE" id="PS50085"/>
    </source>
</evidence>
<sequence length="1901" mass="212580">MSKDKSFPDKLKNFFKGLNKGVHVPRSRSEEYVILTEELENDLKADSPVATRLKAIKEINEVAKHRRFESFATEKLWSLLQDLLKADVPRDTRHIVMSLFTSLCQTQVEKNGYLRAEFFLFIKNHNLEEDAVQKFAFLKALTDNGRDVSYFEEKLGPLILAWMGGSHSIKKTGEFMIFLNNFLKFNQSFVDQEILASIVQNVCFVACTTAVRQDTLECIHVLETVISYGSSLPTNSLSTFLATLCRTVNIEFLCQASWKTVRNLLGTHLGHSGLLTMCKFMETADRTEDFAVIRGAVFFVGVSLWGTKLVRTLKYTPSTVLSSFAAALELLEIIGAVVEDTQGGEWKNDAINHNKIVRVINETLDLIEAIVDSGSFSGALHLFYNVIEAATSFRSESSIEKLMNYKQKNFLYCTKANWLNHLILFSERNFREEYRPSLKVKAVKIIHQVAISQLQTHEDDLIDKIILQYFKALDSEMSIHVRQAGVDFIVEFLLESTSKKCYEVVGILERIVNRPYESMSSSGTLSSHEMLHESDAIDIITAISGLIQLFQKKIYFLPSSIPIYCYRILVRHLSYHYKRINVLDHCGTIRYNIFNCFFKIRANSIYHLGFPREEIDHSTNSFGGIRYSPYLAVDHRDGERPDVSKSDHGETTTSHSNSSSSSSSSFNNSNSTNIIAGSQTAGGICGPQTLTTPVVTSISLTLACKLVVTCLRKEKDWKILELVLKQIPHVLENKALVLSKHGNDIDYLATALCAMVTDKSASSMEILRNAPTKFSRSEFQGYIFPILTSLVSYHTHLEPSVQLKIVKCLELGLVTKCTRICILSLSICSLEMKDTMHKLLPEVLLSLSKITPRINIAIPVLEFLSTLIHLPRIFASFVQDQYMAIFAIALPYTNPFKFNQYTVSLAHHVIAMWFLKCRLSFRRGFVSFIIKGLEANVWAPFEEASQKRGDLHNEDSSNRKRSSSLTDQTFKRRERPISGHHIPGGGGPLALLNNPASRYANPPVLDWKLPMDKSLMSFHQELTETCVDLMARYTFADCSALPTRFQSTNFLLNSGGHSQTWLSDNKIITITTSGCTQKELRDGLCDKCWLLCRKFLGGSDSLNNSREKFDLETPPTLSTQKNLVGMSENASLQRRRHRSAFAGSTCQGGKSRPDSLLDHGIFSLESKIKTRDDLHLDDKMADLDDGMFPSAATTHEITLKPKSEHSLCTCWCQGWAEVHIRRPTGNTSWMMRVQNQLGNHTGFEFPIKELSALYMNTMFTLKSVPTSGEGSSTHSSPGHKANPFLSNPQQANNNVSNGSQFASNNVSQQAINNGLENNKDFQINSTPPSPLSPNCAGSPIEEYCSESGRKNPVRRSNSSPEMCSSWKAPFMNQQREIEEQDEEDLGGALVSSQGPTTRTVPVAVTSNGNHATSNFVPTNSTEVTDLDAKIKLLGSSGAPFQTYDTIPEEISHVMLPDKSALEDLTPIRRDRMSTISVMTPARRPGTNLRRMLSSDSSIGRNSSGSSGSGETGIRSGISPGFIFLQLCAQGMFGGNKPLHLPMSEPTKKSLKVLDYIQPYETHKIGVVYVGLGQVTNETQILQNQYGSSRYREFLNGLGKLIKLSQVDPQKTFLGGLSRDGNDGDFATIWQDDVMQVIFHVATLMPNVLATDPSCNAKKRHIGNDFVAIVYNNSGEEYDISTIKCQFLYACVVIEPLDHKTNRVIVKAKPILSDLIGHTEPKIVSDQNLPILARQWALHSNLASVIFQSMQRPGADPYASNWLERLRHIKRLRNRMSQELTGHQHNNPEDSANATATSPALGSGARKSFNVDDFTEFVSFVTHPAYTDLQRQVPQSIFGTPISFTPNKSGFTKHIKRPCQKVTCLKARPSILLHARPVKHVKMVISESLPKHGTSTLTRKHY</sequence>
<dbReference type="InterPro" id="IPR024584">
    <property type="entry name" value="Tuberin_N"/>
</dbReference>
<feature type="compositionally biased region" description="Basic and acidic residues" evidence="1">
    <location>
        <begin position="949"/>
        <end position="958"/>
    </location>
</feature>
<dbReference type="GO" id="GO:0030178">
    <property type="term" value="P:negative regulation of Wnt signaling pathway"/>
    <property type="evidence" value="ECO:0007669"/>
    <property type="project" value="TreeGrafter"/>
</dbReference>
<dbReference type="GO" id="GO:0051056">
    <property type="term" value="P:regulation of small GTPase mediated signal transduction"/>
    <property type="evidence" value="ECO:0007669"/>
    <property type="project" value="InterPro"/>
</dbReference>
<feature type="compositionally biased region" description="Low complexity" evidence="1">
    <location>
        <begin position="1493"/>
        <end position="1505"/>
    </location>
</feature>
<dbReference type="Proteomes" id="UP000708208">
    <property type="component" value="Unassembled WGS sequence"/>
</dbReference>
<dbReference type="Pfam" id="PF03542">
    <property type="entry name" value="Tuberin"/>
    <property type="match status" value="1"/>
</dbReference>
<evidence type="ECO:0000256" key="1">
    <source>
        <dbReference type="SAM" id="MobiDB-lite"/>
    </source>
</evidence>
<proteinExistence type="predicted"/>
<dbReference type="GO" id="GO:0051726">
    <property type="term" value="P:regulation of cell cycle"/>
    <property type="evidence" value="ECO:0007669"/>
    <property type="project" value="TreeGrafter"/>
</dbReference>
<dbReference type="GO" id="GO:0032007">
    <property type="term" value="P:negative regulation of TOR signaling"/>
    <property type="evidence" value="ECO:0007669"/>
    <property type="project" value="TreeGrafter"/>
</dbReference>
<feature type="region of interest" description="Disordered" evidence="1">
    <location>
        <begin position="1264"/>
        <end position="1301"/>
    </location>
</feature>
<dbReference type="GO" id="GO:0005634">
    <property type="term" value="C:nucleus"/>
    <property type="evidence" value="ECO:0007669"/>
    <property type="project" value="InterPro"/>
</dbReference>
<dbReference type="Pfam" id="PF11864">
    <property type="entry name" value="DUF3384"/>
    <property type="match status" value="1"/>
</dbReference>
<dbReference type="GO" id="GO:0033596">
    <property type="term" value="C:TSC1-TSC2 complex"/>
    <property type="evidence" value="ECO:0007669"/>
    <property type="project" value="TreeGrafter"/>
</dbReference>
<keyword evidence="4" id="KW-1185">Reference proteome</keyword>
<evidence type="ECO:0000313" key="3">
    <source>
        <dbReference type="EMBL" id="CAG7833459.1"/>
    </source>
</evidence>
<dbReference type="PANTHER" id="PTHR10063:SF0">
    <property type="entry name" value="TUBERIN"/>
    <property type="match status" value="1"/>
</dbReference>
<dbReference type="Pfam" id="PF02145">
    <property type="entry name" value="Rap_GAP"/>
    <property type="match status" value="1"/>
</dbReference>
<dbReference type="InterPro" id="IPR027107">
    <property type="entry name" value="Tuberin/Ral-act_asu"/>
</dbReference>
<feature type="region of interest" description="Disordered" evidence="1">
    <location>
        <begin position="1780"/>
        <end position="1801"/>
    </location>
</feature>
<feature type="compositionally biased region" description="Basic and acidic residues" evidence="1">
    <location>
        <begin position="635"/>
        <end position="650"/>
    </location>
</feature>
<comment type="caution">
    <text evidence="3">The sequence shown here is derived from an EMBL/GenBank/DDBJ whole genome shotgun (WGS) entry which is preliminary data.</text>
</comment>
<protein>
    <recommendedName>
        <fullName evidence="2">Rap-GAP domain-containing protein</fullName>
    </recommendedName>
</protein>
<feature type="compositionally biased region" description="Polar residues" evidence="1">
    <location>
        <begin position="1284"/>
        <end position="1301"/>
    </location>
</feature>
<dbReference type="PROSITE" id="PS50085">
    <property type="entry name" value="RAPGAP"/>
    <property type="match status" value="1"/>
</dbReference>
<gene>
    <name evidence="3" type="ORF">AFUS01_LOCUS43079</name>
</gene>
<feature type="domain" description="Rap-GAP" evidence="2">
    <location>
        <begin position="1550"/>
        <end position="1779"/>
    </location>
</feature>
<feature type="compositionally biased region" description="Low complexity" evidence="1">
    <location>
        <begin position="651"/>
        <end position="667"/>
    </location>
</feature>
<reference evidence="3" key="1">
    <citation type="submission" date="2021-06" db="EMBL/GenBank/DDBJ databases">
        <authorList>
            <person name="Hodson N. C."/>
            <person name="Mongue J. A."/>
            <person name="Jaron S. K."/>
        </authorList>
    </citation>
    <scope>NUCLEOTIDE SEQUENCE</scope>
</reference>
<dbReference type="EMBL" id="CAJVCH010569888">
    <property type="protein sequence ID" value="CAG7833459.1"/>
    <property type="molecule type" value="Genomic_DNA"/>
</dbReference>
<accession>A0A8J2PUJ4</accession>
<feature type="region of interest" description="Disordered" evidence="1">
    <location>
        <begin position="635"/>
        <end position="667"/>
    </location>
</feature>
<dbReference type="PANTHER" id="PTHR10063">
    <property type="entry name" value="TUBERIN"/>
    <property type="match status" value="1"/>
</dbReference>